<keyword evidence="5" id="KW-1185">Reference proteome</keyword>
<accession>A0A8K0TLS9</accession>
<dbReference type="CDD" id="cd16905">
    <property type="entry name" value="YEATS_Taf14_like"/>
    <property type="match status" value="1"/>
</dbReference>
<dbReference type="PROSITE" id="PS51037">
    <property type="entry name" value="YEATS"/>
    <property type="match status" value="1"/>
</dbReference>
<dbReference type="Pfam" id="PF03366">
    <property type="entry name" value="YEATS"/>
    <property type="match status" value="1"/>
</dbReference>
<evidence type="ECO:0000256" key="2">
    <source>
        <dbReference type="PROSITE-ProRule" id="PRU00376"/>
    </source>
</evidence>
<dbReference type="GO" id="GO:0000785">
    <property type="term" value="C:chromatin"/>
    <property type="evidence" value="ECO:0007669"/>
    <property type="project" value="UniProtKB-ARBA"/>
</dbReference>
<dbReference type="PANTHER" id="PTHR23195">
    <property type="entry name" value="YEATS DOMAIN"/>
    <property type="match status" value="1"/>
</dbReference>
<dbReference type="Proteomes" id="UP000813385">
    <property type="component" value="Unassembled WGS sequence"/>
</dbReference>
<evidence type="ECO:0000259" key="3">
    <source>
        <dbReference type="PROSITE" id="PS51037"/>
    </source>
</evidence>
<proteinExistence type="predicted"/>
<evidence type="ECO:0000313" key="4">
    <source>
        <dbReference type="EMBL" id="KAH7374694.1"/>
    </source>
</evidence>
<dbReference type="GO" id="GO:0006355">
    <property type="term" value="P:regulation of DNA-templated transcription"/>
    <property type="evidence" value="ECO:0007669"/>
    <property type="project" value="InterPro"/>
</dbReference>
<dbReference type="EMBL" id="JAGPXD010000001">
    <property type="protein sequence ID" value="KAH7374694.1"/>
    <property type="molecule type" value="Genomic_DNA"/>
</dbReference>
<evidence type="ECO:0000256" key="1">
    <source>
        <dbReference type="ARBA" id="ARBA00023242"/>
    </source>
</evidence>
<dbReference type="GO" id="GO:0005634">
    <property type="term" value="C:nucleus"/>
    <property type="evidence" value="ECO:0007669"/>
    <property type="project" value="UniProtKB-SubCell"/>
</dbReference>
<dbReference type="InterPro" id="IPR055129">
    <property type="entry name" value="YEATS_dom"/>
</dbReference>
<reference evidence="4" key="1">
    <citation type="journal article" date="2021" name="Nat. Commun.">
        <title>Genetic determinants of endophytism in the Arabidopsis root mycobiome.</title>
        <authorList>
            <person name="Mesny F."/>
            <person name="Miyauchi S."/>
            <person name="Thiergart T."/>
            <person name="Pickel B."/>
            <person name="Atanasova L."/>
            <person name="Karlsson M."/>
            <person name="Huettel B."/>
            <person name="Barry K.W."/>
            <person name="Haridas S."/>
            <person name="Chen C."/>
            <person name="Bauer D."/>
            <person name="Andreopoulos W."/>
            <person name="Pangilinan J."/>
            <person name="LaButti K."/>
            <person name="Riley R."/>
            <person name="Lipzen A."/>
            <person name="Clum A."/>
            <person name="Drula E."/>
            <person name="Henrissat B."/>
            <person name="Kohler A."/>
            <person name="Grigoriev I.V."/>
            <person name="Martin F.M."/>
            <person name="Hacquard S."/>
        </authorList>
    </citation>
    <scope>NUCLEOTIDE SEQUENCE</scope>
    <source>
        <strain evidence="4">MPI-CAGE-AT-0016</strain>
    </source>
</reference>
<dbReference type="InterPro" id="IPR038704">
    <property type="entry name" value="YEAST_sf"/>
</dbReference>
<dbReference type="AlphaFoldDB" id="A0A8K0TLS9"/>
<organism evidence="4 5">
    <name type="scientific">Plectosphaerella cucumerina</name>
    <dbReference type="NCBI Taxonomy" id="40658"/>
    <lineage>
        <taxon>Eukaryota</taxon>
        <taxon>Fungi</taxon>
        <taxon>Dikarya</taxon>
        <taxon>Ascomycota</taxon>
        <taxon>Pezizomycotina</taxon>
        <taxon>Sordariomycetes</taxon>
        <taxon>Hypocreomycetidae</taxon>
        <taxon>Glomerellales</taxon>
        <taxon>Plectosphaerellaceae</taxon>
        <taxon>Plectosphaerella</taxon>
    </lineage>
</organism>
<evidence type="ECO:0000313" key="5">
    <source>
        <dbReference type="Proteomes" id="UP000813385"/>
    </source>
</evidence>
<name>A0A8K0TLS9_9PEZI</name>
<feature type="domain" description="YEATS" evidence="3">
    <location>
        <begin position="1"/>
        <end position="132"/>
    </location>
</feature>
<dbReference type="PIRSF" id="PIRSF016551">
    <property type="entry name" value="SAS5/TFIID_14"/>
    <property type="match status" value="1"/>
</dbReference>
<protein>
    <submittedName>
        <fullName evidence="4">Yeats family protein</fullName>
    </submittedName>
</protein>
<dbReference type="OrthoDB" id="1741717at2759"/>
<comment type="caution">
    <text evidence="4">The sequence shown here is derived from an EMBL/GenBank/DDBJ whole genome shotgun (WGS) entry which is preliminary data.</text>
</comment>
<keyword evidence="1 2" id="KW-0539">Nucleus</keyword>
<sequence>MIVERRVRLVTDQNVLPDLPQQAEGFPMRKWSVNIFILDEDGEQHTADCFQRVVYNLHPSFENPVQTFTKPPFTCENEGWGEFEMTIDMYTTEKSKQTVAHDLNFQSNHYVVEHTVSFKNPSQSLQQILRETGPLPTDEDRVKRKGAAVPKKASQKYDYEKLADGLARLEESDLLHVIQMITDQRTDSMYIKTDVDSGEFSIDLYSMPDKLTKDIWDHLTKKGFLT</sequence>
<comment type="subcellular location">
    <subcellularLocation>
        <location evidence="2">Nucleus</location>
    </subcellularLocation>
</comment>
<dbReference type="InterPro" id="IPR005033">
    <property type="entry name" value="YEATS"/>
</dbReference>
<gene>
    <name evidence="4" type="ORF">B0T11DRAFT_248745</name>
</gene>
<dbReference type="InterPro" id="IPR016665">
    <property type="entry name" value="Sas5/TAF14"/>
</dbReference>
<dbReference type="Gene3D" id="2.60.40.1970">
    <property type="entry name" value="YEATS domain"/>
    <property type="match status" value="1"/>
</dbReference>